<keyword evidence="2" id="KW-1185">Reference proteome</keyword>
<dbReference type="EMBL" id="AUSU01000111">
    <property type="protein sequence ID" value="EPS74321.1"/>
    <property type="molecule type" value="Genomic_DNA"/>
</dbReference>
<sequence>MVREFCHPLLKGRATSAEEEYGHGYSEWEIDTLSSIAEVILPSVPYASHGQDDAVGAFYETSAASQSEIPHE</sequence>
<name>S8D9V4_9LAMI</name>
<dbReference type="AlphaFoldDB" id="S8D9V4"/>
<proteinExistence type="predicted"/>
<organism evidence="1 2">
    <name type="scientific">Genlisea aurea</name>
    <dbReference type="NCBI Taxonomy" id="192259"/>
    <lineage>
        <taxon>Eukaryota</taxon>
        <taxon>Viridiplantae</taxon>
        <taxon>Streptophyta</taxon>
        <taxon>Embryophyta</taxon>
        <taxon>Tracheophyta</taxon>
        <taxon>Spermatophyta</taxon>
        <taxon>Magnoliopsida</taxon>
        <taxon>eudicotyledons</taxon>
        <taxon>Gunneridae</taxon>
        <taxon>Pentapetalae</taxon>
        <taxon>asterids</taxon>
        <taxon>lamiids</taxon>
        <taxon>Lamiales</taxon>
        <taxon>Lentibulariaceae</taxon>
        <taxon>Genlisea</taxon>
    </lineage>
</organism>
<accession>S8D9V4</accession>
<gene>
    <name evidence="1" type="ORF">M569_00436</name>
</gene>
<comment type="caution">
    <text evidence="1">The sequence shown here is derived from an EMBL/GenBank/DDBJ whole genome shotgun (WGS) entry which is preliminary data.</text>
</comment>
<evidence type="ECO:0000313" key="2">
    <source>
        <dbReference type="Proteomes" id="UP000015453"/>
    </source>
</evidence>
<protein>
    <submittedName>
        <fullName evidence="1">Uncharacterized protein</fullName>
    </submittedName>
</protein>
<evidence type="ECO:0000313" key="1">
    <source>
        <dbReference type="EMBL" id="EPS74321.1"/>
    </source>
</evidence>
<dbReference type="Proteomes" id="UP000015453">
    <property type="component" value="Unassembled WGS sequence"/>
</dbReference>
<reference evidence="1 2" key="1">
    <citation type="journal article" date="2013" name="BMC Genomics">
        <title>The miniature genome of a carnivorous plant Genlisea aurea contains a low number of genes and short non-coding sequences.</title>
        <authorList>
            <person name="Leushkin E.V."/>
            <person name="Sutormin R.A."/>
            <person name="Nabieva E.R."/>
            <person name="Penin A.A."/>
            <person name="Kondrashov A.S."/>
            <person name="Logacheva M.D."/>
        </authorList>
    </citation>
    <scope>NUCLEOTIDE SEQUENCE [LARGE SCALE GENOMIC DNA]</scope>
</reference>
<dbReference type="OrthoDB" id="1680360at2759"/>
<feature type="non-terminal residue" evidence="1">
    <location>
        <position position="72"/>
    </location>
</feature>